<proteinExistence type="predicted"/>
<gene>
    <name evidence="1" type="ORF">AVDCRST_MAG16-1741</name>
</gene>
<sequence length="93" mass="9568">MTAVLHLRGPVLVGPDEVVGEAWVVGGRITYERPAGDVTAVDGWVVPGLVDAHCHIGLDAAGAVDEQTSERQALADRDAGALLLRDAGSPADT</sequence>
<dbReference type="InterPro" id="IPR011059">
    <property type="entry name" value="Metal-dep_hydrolase_composite"/>
</dbReference>
<dbReference type="SUPFAM" id="SSF51338">
    <property type="entry name" value="Composite domain of metallo-dependent hydrolases"/>
    <property type="match status" value="1"/>
</dbReference>
<dbReference type="SUPFAM" id="SSF51556">
    <property type="entry name" value="Metallo-dependent hydrolases"/>
    <property type="match status" value="1"/>
</dbReference>
<dbReference type="EMBL" id="CADCUE010000153">
    <property type="protein sequence ID" value="CAA9339730.1"/>
    <property type="molecule type" value="Genomic_DNA"/>
</dbReference>
<feature type="non-terminal residue" evidence="1">
    <location>
        <position position="93"/>
    </location>
</feature>
<evidence type="ECO:0000313" key="1">
    <source>
        <dbReference type="EMBL" id="CAA9339730.1"/>
    </source>
</evidence>
<dbReference type="GO" id="GO:0102009">
    <property type="term" value="F:proline dipeptidase activity"/>
    <property type="evidence" value="ECO:0007669"/>
    <property type="project" value="UniProtKB-EC"/>
</dbReference>
<protein>
    <submittedName>
        <fullName evidence="1">Xaa-Pro dipeptidase</fullName>
        <ecNumber evidence="1">3.4.13.9</ecNumber>
    </submittedName>
</protein>
<dbReference type="InterPro" id="IPR032466">
    <property type="entry name" value="Metal_Hydrolase"/>
</dbReference>
<keyword evidence="1" id="KW-0378">Hydrolase</keyword>
<reference evidence="1" key="1">
    <citation type="submission" date="2020-02" db="EMBL/GenBank/DDBJ databases">
        <authorList>
            <person name="Meier V. D."/>
        </authorList>
    </citation>
    <scope>NUCLEOTIDE SEQUENCE</scope>
    <source>
        <strain evidence="1">AVDCRST_MAG16</strain>
    </source>
</reference>
<dbReference type="GO" id="GO:0016810">
    <property type="term" value="F:hydrolase activity, acting on carbon-nitrogen (but not peptide) bonds"/>
    <property type="evidence" value="ECO:0007669"/>
    <property type="project" value="InterPro"/>
</dbReference>
<accession>A0A6J4LQT3</accession>
<keyword evidence="1" id="KW-0224">Dipeptidase</keyword>
<dbReference type="EC" id="3.4.13.9" evidence="1"/>
<name>A0A6J4LQT3_9ACTN</name>
<keyword evidence="1" id="KW-0645">Protease</keyword>
<dbReference type="AlphaFoldDB" id="A0A6J4LQT3"/>
<organism evidence="1">
    <name type="scientific">uncultured Frankineae bacterium</name>
    <dbReference type="NCBI Taxonomy" id="437475"/>
    <lineage>
        <taxon>Bacteria</taxon>
        <taxon>Bacillati</taxon>
        <taxon>Actinomycetota</taxon>
        <taxon>Actinomycetes</taxon>
        <taxon>Frankiales</taxon>
        <taxon>environmental samples</taxon>
    </lineage>
</organism>